<organism evidence="4 5">
    <name type="scientific">Henosepilachna vigintioctopunctata</name>
    <dbReference type="NCBI Taxonomy" id="420089"/>
    <lineage>
        <taxon>Eukaryota</taxon>
        <taxon>Metazoa</taxon>
        <taxon>Ecdysozoa</taxon>
        <taxon>Arthropoda</taxon>
        <taxon>Hexapoda</taxon>
        <taxon>Insecta</taxon>
        <taxon>Pterygota</taxon>
        <taxon>Neoptera</taxon>
        <taxon>Endopterygota</taxon>
        <taxon>Coleoptera</taxon>
        <taxon>Polyphaga</taxon>
        <taxon>Cucujiformia</taxon>
        <taxon>Coccinelloidea</taxon>
        <taxon>Coccinellidae</taxon>
        <taxon>Epilachninae</taxon>
        <taxon>Epilachnini</taxon>
        <taxon>Henosepilachna</taxon>
    </lineage>
</organism>
<dbReference type="InterPro" id="IPR040364">
    <property type="entry name" value="TTC21A/TTC21B"/>
</dbReference>
<dbReference type="InterPro" id="IPR056832">
    <property type="entry name" value="ARM_TT21_2nd"/>
</dbReference>
<protein>
    <recommendedName>
        <fullName evidence="3">Tetratricopeptide repeat protein 21A/21B second ARM domain-containing protein</fullName>
    </recommendedName>
</protein>
<evidence type="ECO:0000256" key="1">
    <source>
        <dbReference type="ARBA" id="ARBA00010935"/>
    </source>
</evidence>
<dbReference type="EMBL" id="JARQZJ010000067">
    <property type="protein sequence ID" value="KAK9880974.1"/>
    <property type="molecule type" value="Genomic_DNA"/>
</dbReference>
<comment type="caution">
    <text evidence="4">The sequence shown here is derived from an EMBL/GenBank/DDBJ whole genome shotgun (WGS) entry which is preliminary data.</text>
</comment>
<keyword evidence="2" id="KW-0175">Coiled coil</keyword>
<dbReference type="SUPFAM" id="SSF48452">
    <property type="entry name" value="TPR-like"/>
    <property type="match status" value="1"/>
</dbReference>
<accession>A0AAW1UJV7</accession>
<dbReference type="GO" id="GO:0035721">
    <property type="term" value="P:intraciliary retrograde transport"/>
    <property type="evidence" value="ECO:0007669"/>
    <property type="project" value="TreeGrafter"/>
</dbReference>
<keyword evidence="5" id="KW-1185">Reference proteome</keyword>
<dbReference type="Pfam" id="PF25058">
    <property type="entry name" value="ARM_TT21"/>
    <property type="match status" value="1"/>
</dbReference>
<evidence type="ECO:0000313" key="5">
    <source>
        <dbReference type="Proteomes" id="UP001431783"/>
    </source>
</evidence>
<reference evidence="4 5" key="1">
    <citation type="submission" date="2023-03" db="EMBL/GenBank/DDBJ databases">
        <title>Genome insight into feeding habits of ladybird beetles.</title>
        <authorList>
            <person name="Li H.-S."/>
            <person name="Huang Y.-H."/>
            <person name="Pang H."/>
        </authorList>
    </citation>
    <scope>NUCLEOTIDE SEQUENCE [LARGE SCALE GENOMIC DNA]</scope>
    <source>
        <strain evidence="4">SYSU_2023b</strain>
        <tissue evidence="4">Whole body</tissue>
    </source>
</reference>
<dbReference type="InterPro" id="IPR019734">
    <property type="entry name" value="TPR_rpt"/>
</dbReference>
<dbReference type="Pfam" id="PF25060">
    <property type="entry name" value="ARM_TT21_2nd"/>
    <property type="match status" value="1"/>
</dbReference>
<dbReference type="Gene3D" id="1.25.40.10">
    <property type="entry name" value="Tetratricopeptide repeat domain"/>
    <property type="match status" value="2"/>
</dbReference>
<dbReference type="GO" id="GO:0061512">
    <property type="term" value="P:protein localization to cilium"/>
    <property type="evidence" value="ECO:0007669"/>
    <property type="project" value="TreeGrafter"/>
</dbReference>
<dbReference type="Proteomes" id="UP001431783">
    <property type="component" value="Unassembled WGS sequence"/>
</dbReference>
<dbReference type="GO" id="GO:0030991">
    <property type="term" value="C:intraciliary transport particle A"/>
    <property type="evidence" value="ECO:0007669"/>
    <property type="project" value="TreeGrafter"/>
</dbReference>
<proteinExistence type="inferred from homology"/>
<feature type="domain" description="Tetratricopeptide repeat protein 21A/21B second ARM" evidence="3">
    <location>
        <begin position="15"/>
        <end position="285"/>
    </location>
</feature>
<name>A0AAW1UJV7_9CUCU</name>
<comment type="similarity">
    <text evidence="1">Belongs to the TTC21 family.</text>
</comment>
<evidence type="ECO:0000256" key="2">
    <source>
        <dbReference type="SAM" id="Coils"/>
    </source>
</evidence>
<dbReference type="AlphaFoldDB" id="A0AAW1UJV7"/>
<evidence type="ECO:0000313" key="4">
    <source>
        <dbReference type="EMBL" id="KAK9880974.1"/>
    </source>
</evidence>
<evidence type="ECO:0000259" key="3">
    <source>
        <dbReference type="Pfam" id="PF25060"/>
    </source>
</evidence>
<gene>
    <name evidence="4" type="ORF">WA026_014326</name>
</gene>
<dbReference type="PANTHER" id="PTHR14699:SF0">
    <property type="entry name" value="TETRATRICOPEPTIDE REPEAT PROTEIN 21 HOMOLOG"/>
    <property type="match status" value="1"/>
</dbReference>
<feature type="coiled-coil region" evidence="2">
    <location>
        <begin position="364"/>
        <end position="391"/>
    </location>
</feature>
<sequence length="411" mass="46234">MICRNANYEEAVVCLNKYMSVFNKTEPKNATLLLETAILFSQISARNEQILQVTYSMVEQAAKNFPENSEIICELGFQCLLQNKFKEASKLFKTSTKIDTSSVKASVGYILTELEDNRSSSEIKDHIEHLLDMKGAQNSTITLLLKAKISETEEDAINCLNKASDQHLNTIKHFPYSDVFLRLLNPDLLLQIVNEYLKYIPFVSDLSFAVRLKPPDSSAVAVENILIILHKACPGMMEPLFLLAKLQYYIIGDISNAAANIELILERDNISSDAYILMAQIQIRNGMIERAAQSLEEGLSVDLNLKDNPMYHFINGVVQKKLNNLQDSIKSLTSAITIMNADESIGHPKNMNEKAAIFIELIDAHNQIGQVDEAMRLLEEATEELQKTPEESRIVLLCAELAVKHNNIQVR</sequence>
<dbReference type="GO" id="GO:0005929">
    <property type="term" value="C:cilium"/>
    <property type="evidence" value="ECO:0007669"/>
    <property type="project" value="GOC"/>
</dbReference>
<dbReference type="SMART" id="SM00028">
    <property type="entry name" value="TPR"/>
    <property type="match status" value="4"/>
</dbReference>
<dbReference type="PANTHER" id="PTHR14699">
    <property type="entry name" value="STI2 PROTEIN-RELATED"/>
    <property type="match status" value="1"/>
</dbReference>
<dbReference type="InterPro" id="IPR011990">
    <property type="entry name" value="TPR-like_helical_dom_sf"/>
</dbReference>